<gene>
    <name evidence="6" type="ORF">GCM10009039_28360</name>
</gene>
<name>A0A830FMX7_9EURY</name>
<comment type="catalytic activity">
    <reaction evidence="2">
        <text>Couples ATP hydrolysis with the unwinding of duplex DNA by translocating in the 3'-5' direction.</text>
        <dbReference type="EC" id="5.6.2.4"/>
    </reaction>
</comment>
<organism evidence="6 7">
    <name type="scientific">Halocalculus aciditolerans</name>
    <dbReference type="NCBI Taxonomy" id="1383812"/>
    <lineage>
        <taxon>Archaea</taxon>
        <taxon>Methanobacteriati</taxon>
        <taxon>Methanobacteriota</taxon>
        <taxon>Stenosarchaea group</taxon>
        <taxon>Halobacteria</taxon>
        <taxon>Halobacteriales</taxon>
        <taxon>Halobacteriaceae</taxon>
        <taxon>Halocalculus</taxon>
    </lineage>
</organism>
<protein>
    <submittedName>
        <fullName evidence="6">Nucleotidyltransferase</fullName>
    </submittedName>
</protein>
<dbReference type="PANTHER" id="PTHR42957">
    <property type="entry name" value="HELICASE MJ1565-RELATED"/>
    <property type="match status" value="1"/>
</dbReference>
<proteinExistence type="inferred from homology"/>
<comment type="similarity">
    <text evidence="1">Belongs to the HerA family.</text>
</comment>
<dbReference type="GO" id="GO:0016740">
    <property type="term" value="F:transferase activity"/>
    <property type="evidence" value="ECO:0007669"/>
    <property type="project" value="UniProtKB-KW"/>
</dbReference>
<dbReference type="GO" id="GO:0043139">
    <property type="term" value="F:5'-3' DNA helicase activity"/>
    <property type="evidence" value="ECO:0007669"/>
    <property type="project" value="UniProtKB-EC"/>
</dbReference>
<dbReference type="GO" id="GO:0043138">
    <property type="term" value="F:3'-5' DNA helicase activity"/>
    <property type="evidence" value="ECO:0007669"/>
    <property type="project" value="UniProtKB-EC"/>
</dbReference>
<dbReference type="PANTHER" id="PTHR42957:SF1">
    <property type="entry name" value="HELICASE MJ1565-RELATED"/>
    <property type="match status" value="1"/>
</dbReference>
<evidence type="ECO:0000259" key="5">
    <source>
        <dbReference type="Pfam" id="PF01935"/>
    </source>
</evidence>
<dbReference type="InterPro" id="IPR008571">
    <property type="entry name" value="HerA-like"/>
</dbReference>
<dbReference type="Proteomes" id="UP000607197">
    <property type="component" value="Unassembled WGS sequence"/>
</dbReference>
<accession>A0A830FMX7</accession>
<keyword evidence="7" id="KW-1185">Reference proteome</keyword>
<feature type="domain" description="Helicase HerA central" evidence="5">
    <location>
        <begin position="16"/>
        <end position="77"/>
    </location>
</feature>
<reference evidence="6" key="2">
    <citation type="submission" date="2020-09" db="EMBL/GenBank/DDBJ databases">
        <authorList>
            <person name="Sun Q."/>
            <person name="Ohkuma M."/>
        </authorList>
    </citation>
    <scope>NUCLEOTIDE SEQUENCE</scope>
    <source>
        <strain evidence="6">JCM 19596</strain>
    </source>
</reference>
<evidence type="ECO:0000256" key="4">
    <source>
        <dbReference type="ARBA" id="ARBA00048988"/>
    </source>
</evidence>
<comment type="catalytic activity">
    <reaction evidence="3">
        <text>ATP + H2O = ADP + phosphate + H(+)</text>
        <dbReference type="Rhea" id="RHEA:13065"/>
        <dbReference type="ChEBI" id="CHEBI:15377"/>
        <dbReference type="ChEBI" id="CHEBI:15378"/>
        <dbReference type="ChEBI" id="CHEBI:30616"/>
        <dbReference type="ChEBI" id="CHEBI:43474"/>
        <dbReference type="ChEBI" id="CHEBI:456216"/>
        <dbReference type="EC" id="5.6.2.3"/>
    </reaction>
</comment>
<comment type="caution">
    <text evidence="6">The sequence shown here is derived from an EMBL/GenBank/DDBJ whole genome shotgun (WGS) entry which is preliminary data.</text>
</comment>
<dbReference type="OrthoDB" id="107033at2157"/>
<dbReference type="EMBL" id="BMPG01000004">
    <property type="protein sequence ID" value="GGL68689.1"/>
    <property type="molecule type" value="Genomic_DNA"/>
</dbReference>
<reference evidence="6" key="1">
    <citation type="journal article" date="2014" name="Int. J. Syst. Evol. Microbiol.">
        <title>Complete genome sequence of Corynebacterium casei LMG S-19264T (=DSM 44701T), isolated from a smear-ripened cheese.</title>
        <authorList>
            <consortium name="US DOE Joint Genome Institute (JGI-PGF)"/>
            <person name="Walter F."/>
            <person name="Albersmeier A."/>
            <person name="Kalinowski J."/>
            <person name="Ruckert C."/>
        </authorList>
    </citation>
    <scope>NUCLEOTIDE SEQUENCE</scope>
    <source>
        <strain evidence="6">JCM 19596</strain>
    </source>
</reference>
<evidence type="ECO:0000256" key="1">
    <source>
        <dbReference type="ARBA" id="ARBA00007816"/>
    </source>
</evidence>
<evidence type="ECO:0000256" key="2">
    <source>
        <dbReference type="ARBA" id="ARBA00034617"/>
    </source>
</evidence>
<evidence type="ECO:0000313" key="6">
    <source>
        <dbReference type="EMBL" id="GGL68689.1"/>
    </source>
</evidence>
<keyword evidence="6" id="KW-0808">Transferase</keyword>
<dbReference type="InterPro" id="IPR027417">
    <property type="entry name" value="P-loop_NTPase"/>
</dbReference>
<dbReference type="AlphaFoldDB" id="A0A830FMX7"/>
<dbReference type="Pfam" id="PF01935">
    <property type="entry name" value="DUF87"/>
    <property type="match status" value="1"/>
</dbReference>
<sequence>MDVIGRHADEHGPSVRLGHYLARDGSAGAPVGLDLDRPHAALVLGKRGTGKSHTLGVIAEGLARASDVTGVVVDPLGALCGLPDGVSARTIEPRIPASAVPPAQWPELLGLDTDSSAGSLVWRAASDADSLHEMRSFLAARDRPDAPGVRAARNHLALAADWNIFDADAALGDVLGSAVTVLDCTRLAPAARDAVVGALARALYEHAVTTDLDRLPWLLVDEAHVPFRGTAAPALHSLLTRGRAPGVSLVLATQRPSTLPPVAGAQADLLLAHHLSSRADRQALRDIAPATLDETALHRLPRDTGDALLVDDTTEHALTVRVRERHTPHLGDSPRASRR</sequence>
<evidence type="ECO:0000313" key="7">
    <source>
        <dbReference type="Proteomes" id="UP000607197"/>
    </source>
</evidence>
<dbReference type="Gene3D" id="3.40.50.300">
    <property type="entry name" value="P-loop containing nucleotide triphosphate hydrolases"/>
    <property type="match status" value="2"/>
</dbReference>
<dbReference type="RefSeq" id="WP_188980069.1">
    <property type="nucleotide sequence ID" value="NZ_BMPG01000004.1"/>
</dbReference>
<evidence type="ECO:0000256" key="3">
    <source>
        <dbReference type="ARBA" id="ARBA00048954"/>
    </source>
</evidence>
<comment type="catalytic activity">
    <reaction evidence="4">
        <text>ATP + H2O = ADP + phosphate + H(+)</text>
        <dbReference type="Rhea" id="RHEA:13065"/>
        <dbReference type="ChEBI" id="CHEBI:15377"/>
        <dbReference type="ChEBI" id="CHEBI:15378"/>
        <dbReference type="ChEBI" id="CHEBI:30616"/>
        <dbReference type="ChEBI" id="CHEBI:43474"/>
        <dbReference type="ChEBI" id="CHEBI:456216"/>
        <dbReference type="EC" id="5.6.2.4"/>
    </reaction>
</comment>
<dbReference type="SUPFAM" id="SSF52540">
    <property type="entry name" value="P-loop containing nucleoside triphosphate hydrolases"/>
    <property type="match status" value="1"/>
</dbReference>
<dbReference type="InterPro" id="IPR002789">
    <property type="entry name" value="HerA_central"/>
</dbReference>